<gene>
    <name evidence="3" type="ORF">LS72_004075</name>
</gene>
<dbReference type="EMBL" id="JRPC02000008">
    <property type="protein sequence ID" value="TLE16249.1"/>
    <property type="molecule type" value="Genomic_DNA"/>
</dbReference>
<evidence type="ECO:0000256" key="2">
    <source>
        <dbReference type="SAM" id="Phobius"/>
    </source>
</evidence>
<organism evidence="3 4">
    <name type="scientific">Helicobacter apodemus</name>
    <dbReference type="NCBI Taxonomy" id="135569"/>
    <lineage>
        <taxon>Bacteria</taxon>
        <taxon>Pseudomonadati</taxon>
        <taxon>Campylobacterota</taxon>
        <taxon>Epsilonproteobacteria</taxon>
        <taxon>Campylobacterales</taxon>
        <taxon>Helicobacteraceae</taxon>
        <taxon>Helicobacter</taxon>
    </lineage>
</organism>
<evidence type="ECO:0000313" key="3">
    <source>
        <dbReference type="EMBL" id="TLE16249.1"/>
    </source>
</evidence>
<keyword evidence="2" id="KW-0472">Membrane</keyword>
<keyword evidence="1" id="KW-0175">Coiled coil</keyword>
<feature type="coiled-coil region" evidence="1">
    <location>
        <begin position="70"/>
        <end position="97"/>
    </location>
</feature>
<proteinExistence type="predicted"/>
<dbReference type="RefSeq" id="WP_052087272.1">
    <property type="nucleotide sequence ID" value="NZ_JRPC02000008.1"/>
</dbReference>
<evidence type="ECO:0000313" key="4">
    <source>
        <dbReference type="Proteomes" id="UP000029920"/>
    </source>
</evidence>
<evidence type="ECO:0000256" key="1">
    <source>
        <dbReference type="SAM" id="Coils"/>
    </source>
</evidence>
<dbReference type="Proteomes" id="UP000029920">
    <property type="component" value="Unassembled WGS sequence"/>
</dbReference>
<name>A0A4U8UE91_9HELI</name>
<keyword evidence="4" id="KW-1185">Reference proteome</keyword>
<reference evidence="3 4" key="1">
    <citation type="journal article" date="2014" name="Genome Announc.">
        <title>Draft genome sequences of eight enterohepatic helicobacter species isolated from both laboratory and wild rodents.</title>
        <authorList>
            <person name="Sheh A."/>
            <person name="Shen Z."/>
            <person name="Fox J.G."/>
        </authorList>
    </citation>
    <scope>NUCLEOTIDE SEQUENCE [LARGE SCALE GENOMIC DNA]</scope>
    <source>
        <strain evidence="3 4">MIT-03-7007</strain>
    </source>
</reference>
<dbReference type="AlphaFoldDB" id="A0A4U8UE91"/>
<keyword evidence="2" id="KW-0812">Transmembrane</keyword>
<protein>
    <submittedName>
        <fullName evidence="3">Uncharacterized protein</fullName>
    </submittedName>
</protein>
<keyword evidence="2" id="KW-1133">Transmembrane helix</keyword>
<feature type="transmembrane region" description="Helical" evidence="2">
    <location>
        <begin position="21"/>
        <end position="40"/>
    </location>
</feature>
<accession>A0A4U8UE91</accession>
<sequence length="185" mass="21981">MVGFLELLEMWIKQRTLRERILLFCFCFFAFAMLPLWGLLQRAESSWYYQKTQSKELQSYLSQLQKEFLKVVEENNIHQLEQTIADLEATLSAQEKQKFLIQTNSSVITQFKLFAQEFALERFILAQEKQIFLEGSGTFKNVFGFLFKMESFFKALKIIDFSIYPNANNLDFIMQIELLDVKEEF</sequence>
<comment type="caution">
    <text evidence="3">The sequence shown here is derived from an EMBL/GenBank/DDBJ whole genome shotgun (WGS) entry which is preliminary data.</text>
</comment>